<evidence type="ECO:0000256" key="1">
    <source>
        <dbReference type="ARBA" id="ARBA00005384"/>
    </source>
</evidence>
<evidence type="ECO:0000313" key="8">
    <source>
        <dbReference type="EMBL" id="QDZ08103.1"/>
    </source>
</evidence>
<dbReference type="CDD" id="cd07377">
    <property type="entry name" value="WHTH_GntR"/>
    <property type="match status" value="1"/>
</dbReference>
<keyword evidence="9" id="KW-1185">Reference proteome</keyword>
<protein>
    <submittedName>
        <fullName evidence="8">PLP-dependent aminotransferase family protein</fullName>
    </submittedName>
</protein>
<dbReference type="CDD" id="cd00609">
    <property type="entry name" value="AAT_like"/>
    <property type="match status" value="1"/>
</dbReference>
<dbReference type="InterPro" id="IPR051446">
    <property type="entry name" value="HTH_trans_reg/aminotransferase"/>
</dbReference>
<dbReference type="PANTHER" id="PTHR46577">
    <property type="entry name" value="HTH-TYPE TRANSCRIPTIONAL REGULATORY PROTEIN GABR"/>
    <property type="match status" value="1"/>
</dbReference>
<accession>A0A5B8LIU7</accession>
<sequence length="532" mass="58802">MERFPRLRPRSIKTDRAEVERQFRQKPCRAPGKWPNENMDPLFELKITTAPKGSRDVASHLFRQLKQAIINNRLPPGARLPSTRAAGRMFGVSRNTAQDVYDRLLQEGLTSARHGSGTYVRATPSDVTATPPSSYASATQPGNTFWDRADIKSWIGFWHERSDPAASPRVVADLRPALVDQHLFPHSIFRRVMARQLRRLETAPAPSRSPQRNQGNYHLRRAIAEHIGLTRAVPSQADDVLVTAGAQQAFDLIARTLVVPDETVVAVEDPGYPPMRVPFAAAGARIVPVRVDAEGIVVDEIPTDATIICVCPSHQFPLGMPLSPRRRQALLALARQTGAAIIEDDYDGEFRYGGSPLEALRNEASADHVFYVGSFSKCMLPAVRLGFLVAPQRALPALVAAKNASDWHCSSPIQMAVGEFIRDGHLTRHIRRVRRTYLDRRDHLVALVERKLGDSLKLVPSFYGMHMSAIVESGIDCDAVSDALATRGVMIHSLERYHLGPAERSGFVIGYAAVDLASLKAAIDAMAEELHR</sequence>
<feature type="region of interest" description="Disordered" evidence="6">
    <location>
        <begin position="115"/>
        <end position="141"/>
    </location>
</feature>
<organism evidence="8 9">
    <name type="scientific">Sphingomonas panacisoli</name>
    <dbReference type="NCBI Taxonomy" id="1813879"/>
    <lineage>
        <taxon>Bacteria</taxon>
        <taxon>Pseudomonadati</taxon>
        <taxon>Pseudomonadota</taxon>
        <taxon>Alphaproteobacteria</taxon>
        <taxon>Sphingomonadales</taxon>
        <taxon>Sphingomonadaceae</taxon>
        <taxon>Sphingomonas</taxon>
    </lineage>
</organism>
<dbReference type="SUPFAM" id="SSF53383">
    <property type="entry name" value="PLP-dependent transferases"/>
    <property type="match status" value="1"/>
</dbReference>
<dbReference type="InterPro" id="IPR015421">
    <property type="entry name" value="PyrdxlP-dep_Trfase_major"/>
</dbReference>
<keyword evidence="8" id="KW-0808">Transferase</keyword>
<gene>
    <name evidence="8" type="ORF">FPZ24_11940</name>
</gene>
<dbReference type="InterPro" id="IPR036390">
    <property type="entry name" value="WH_DNA-bd_sf"/>
</dbReference>
<dbReference type="PROSITE" id="PS50949">
    <property type="entry name" value="HTH_GNTR"/>
    <property type="match status" value="1"/>
</dbReference>
<dbReference type="KEGG" id="spai:FPZ24_11940"/>
<evidence type="ECO:0000256" key="5">
    <source>
        <dbReference type="ARBA" id="ARBA00023163"/>
    </source>
</evidence>
<evidence type="ECO:0000259" key="7">
    <source>
        <dbReference type="PROSITE" id="PS50949"/>
    </source>
</evidence>
<dbReference type="GO" id="GO:0003677">
    <property type="term" value="F:DNA binding"/>
    <property type="evidence" value="ECO:0007669"/>
    <property type="project" value="UniProtKB-KW"/>
</dbReference>
<dbReference type="EMBL" id="CP042306">
    <property type="protein sequence ID" value="QDZ08103.1"/>
    <property type="molecule type" value="Genomic_DNA"/>
</dbReference>
<evidence type="ECO:0000313" key="9">
    <source>
        <dbReference type="Proteomes" id="UP000315673"/>
    </source>
</evidence>
<proteinExistence type="inferred from homology"/>
<keyword evidence="2" id="KW-0663">Pyridoxal phosphate</keyword>
<dbReference type="InterPro" id="IPR015424">
    <property type="entry name" value="PyrdxlP-dep_Trfase"/>
</dbReference>
<keyword evidence="3" id="KW-0805">Transcription regulation</keyword>
<evidence type="ECO:0000256" key="4">
    <source>
        <dbReference type="ARBA" id="ARBA00023125"/>
    </source>
</evidence>
<dbReference type="OrthoDB" id="9808770at2"/>
<feature type="domain" description="HTH gntR-type" evidence="7">
    <location>
        <begin position="55"/>
        <end position="123"/>
    </location>
</feature>
<dbReference type="InterPro" id="IPR036388">
    <property type="entry name" value="WH-like_DNA-bd_sf"/>
</dbReference>
<dbReference type="Pfam" id="PF00155">
    <property type="entry name" value="Aminotran_1_2"/>
    <property type="match status" value="1"/>
</dbReference>
<dbReference type="PANTHER" id="PTHR46577:SF1">
    <property type="entry name" value="HTH-TYPE TRANSCRIPTIONAL REGULATORY PROTEIN GABR"/>
    <property type="match status" value="1"/>
</dbReference>
<evidence type="ECO:0000256" key="3">
    <source>
        <dbReference type="ARBA" id="ARBA00023015"/>
    </source>
</evidence>
<keyword evidence="4" id="KW-0238">DNA-binding</keyword>
<name>A0A5B8LIU7_9SPHN</name>
<dbReference type="Gene3D" id="1.10.10.10">
    <property type="entry name" value="Winged helix-like DNA-binding domain superfamily/Winged helix DNA-binding domain"/>
    <property type="match status" value="1"/>
</dbReference>
<dbReference type="Proteomes" id="UP000315673">
    <property type="component" value="Chromosome"/>
</dbReference>
<dbReference type="SMART" id="SM00345">
    <property type="entry name" value="HTH_GNTR"/>
    <property type="match status" value="1"/>
</dbReference>
<dbReference type="InterPro" id="IPR004839">
    <property type="entry name" value="Aminotransferase_I/II_large"/>
</dbReference>
<keyword evidence="8" id="KW-0032">Aminotransferase</keyword>
<dbReference type="InterPro" id="IPR000524">
    <property type="entry name" value="Tscrpt_reg_HTH_GntR"/>
</dbReference>
<dbReference type="GO" id="GO:0008483">
    <property type="term" value="F:transaminase activity"/>
    <property type="evidence" value="ECO:0007669"/>
    <property type="project" value="UniProtKB-KW"/>
</dbReference>
<comment type="similarity">
    <text evidence="1">In the C-terminal section; belongs to the class-I pyridoxal-phosphate-dependent aminotransferase family.</text>
</comment>
<dbReference type="SUPFAM" id="SSF46785">
    <property type="entry name" value="Winged helix' DNA-binding domain"/>
    <property type="match status" value="1"/>
</dbReference>
<dbReference type="GO" id="GO:0003700">
    <property type="term" value="F:DNA-binding transcription factor activity"/>
    <property type="evidence" value="ECO:0007669"/>
    <property type="project" value="InterPro"/>
</dbReference>
<keyword evidence="5" id="KW-0804">Transcription</keyword>
<reference evidence="8 9" key="1">
    <citation type="submission" date="2019-07" db="EMBL/GenBank/DDBJ databases">
        <title>Full genome sequence of Sphingomonas sp. 4R-6-7(HKS19).</title>
        <authorList>
            <person name="Im W.-T."/>
        </authorList>
    </citation>
    <scope>NUCLEOTIDE SEQUENCE [LARGE SCALE GENOMIC DNA]</scope>
    <source>
        <strain evidence="8 9">HKS19</strain>
    </source>
</reference>
<dbReference type="Pfam" id="PF00392">
    <property type="entry name" value="GntR"/>
    <property type="match status" value="1"/>
</dbReference>
<evidence type="ECO:0000256" key="6">
    <source>
        <dbReference type="SAM" id="MobiDB-lite"/>
    </source>
</evidence>
<dbReference type="GO" id="GO:0030170">
    <property type="term" value="F:pyridoxal phosphate binding"/>
    <property type="evidence" value="ECO:0007669"/>
    <property type="project" value="InterPro"/>
</dbReference>
<dbReference type="AlphaFoldDB" id="A0A5B8LIU7"/>
<evidence type="ECO:0000256" key="2">
    <source>
        <dbReference type="ARBA" id="ARBA00022898"/>
    </source>
</evidence>
<feature type="compositionally biased region" description="Polar residues" evidence="6">
    <location>
        <begin position="125"/>
        <end position="141"/>
    </location>
</feature>
<dbReference type="Gene3D" id="3.40.640.10">
    <property type="entry name" value="Type I PLP-dependent aspartate aminotransferase-like (Major domain)"/>
    <property type="match status" value="1"/>
</dbReference>